<evidence type="ECO:0000259" key="2">
    <source>
        <dbReference type="PROSITE" id="PS50097"/>
    </source>
</evidence>
<dbReference type="Proteomes" id="UP000886998">
    <property type="component" value="Unassembled WGS sequence"/>
</dbReference>
<feature type="region of interest" description="Disordered" evidence="1">
    <location>
        <begin position="372"/>
        <end position="402"/>
    </location>
</feature>
<keyword evidence="4" id="KW-1185">Reference proteome</keyword>
<name>A0A8X6JIJ2_9ARAC</name>
<evidence type="ECO:0000313" key="3">
    <source>
        <dbReference type="EMBL" id="GFS33791.1"/>
    </source>
</evidence>
<feature type="domain" description="BTB" evidence="2">
    <location>
        <begin position="623"/>
        <end position="691"/>
    </location>
</feature>
<dbReference type="AlphaFoldDB" id="A0A8X6JIJ2"/>
<dbReference type="InterPro" id="IPR000210">
    <property type="entry name" value="BTB/POZ_dom"/>
</dbReference>
<dbReference type="Pfam" id="PF00651">
    <property type="entry name" value="BTB"/>
    <property type="match status" value="1"/>
</dbReference>
<dbReference type="PANTHER" id="PTHR24413">
    <property type="entry name" value="SPECKLE-TYPE POZ PROTEIN"/>
    <property type="match status" value="1"/>
</dbReference>
<reference evidence="3" key="1">
    <citation type="submission" date="2020-08" db="EMBL/GenBank/DDBJ databases">
        <title>Multicomponent nature underlies the extraordinary mechanical properties of spider dragline silk.</title>
        <authorList>
            <person name="Kono N."/>
            <person name="Nakamura H."/>
            <person name="Mori M."/>
            <person name="Yoshida Y."/>
            <person name="Ohtoshi R."/>
            <person name="Malay A.D."/>
            <person name="Moran D.A.P."/>
            <person name="Tomita M."/>
            <person name="Numata K."/>
            <person name="Arakawa K."/>
        </authorList>
    </citation>
    <scope>NUCLEOTIDE SEQUENCE</scope>
</reference>
<evidence type="ECO:0000313" key="4">
    <source>
        <dbReference type="Proteomes" id="UP000886998"/>
    </source>
</evidence>
<sequence length="792" mass="91979">MAESSETFLQVEDTKYIKIENFSLVNQCQKARDYFILRRNPFFQLFCITIYPNGISPETQGYVSIELYKILRDPDENEDLKVFSGENKDSISWTLSVIDVNGAGKLYQSYAKENIANFPYDVVVPNFLERSVILKQSDELLPGDVLTVKCELYGIPYASPFLKRNISKKIWIFKEVKQVAEEIENERIDLKSDKKYARYNEQKHVKSELNRLIPSILDTVMNIFVLRISDSGPACFENFHDYLKKSDISDEIRRTYLSPYPIFQLYDRLKEKFRIALGDKRTLNERCQAKDLFYFQKLSCIPIGERKLQLLRMLDLKLVENDENTSQSFSLVCLSWSVETDTTIKEEQLVAMNEFELEEEYRKFDTGKAMGQSPISVRNEGENQSCNNGVNKRKFPVSSKNEKEFQSLSKDKTITKGQILVKVNDKSSTVNKKIISKDQLSVIDSRTYQELNSKDYIGKAVNVNEIFMKKYEKGNNSENRRTGDEHQEPSTESQEVRNSRCVKSVGENQTLVNIYKGDIKKNEYKMTSSRNKGLEVHNKEKENIINEKEIAMQEGQEIYGNEIEELTSKREDYSLGMNENEIQKNYVQEAIEYLLSNETESKINEKPNNEDKNNWTFFIQTMDDVVFALPFENGKETLGSKLVSNSPVFESMLRNPMLEKFQKRVSLVDIESWTFINFLHFLQTGNIKTKSLSGLCSLYEMADKYAVEELMKICVDRMRPSFSLENISDIEKLGTLHSDSYPLEMVKSFKAQNIDISIPALDDNEVISHEKKYINLLEEKVNEGYCDFDFYQ</sequence>
<feature type="compositionally biased region" description="Basic and acidic residues" evidence="1">
    <location>
        <begin position="472"/>
        <end position="498"/>
    </location>
</feature>
<dbReference type="SUPFAM" id="SSF49599">
    <property type="entry name" value="TRAF domain-like"/>
    <property type="match status" value="1"/>
</dbReference>
<dbReference type="InterPro" id="IPR008974">
    <property type="entry name" value="TRAF-like"/>
</dbReference>
<dbReference type="PROSITE" id="PS50097">
    <property type="entry name" value="BTB"/>
    <property type="match status" value="1"/>
</dbReference>
<dbReference type="OrthoDB" id="6420138at2759"/>
<accession>A0A8X6JIJ2</accession>
<proteinExistence type="predicted"/>
<dbReference type="Gene3D" id="2.60.210.10">
    <property type="entry name" value="Apoptosis, Tumor Necrosis Factor Receptor Associated Protein 2, Chain A"/>
    <property type="match status" value="1"/>
</dbReference>
<dbReference type="SUPFAM" id="SSF54695">
    <property type="entry name" value="POZ domain"/>
    <property type="match status" value="1"/>
</dbReference>
<evidence type="ECO:0000256" key="1">
    <source>
        <dbReference type="SAM" id="MobiDB-lite"/>
    </source>
</evidence>
<dbReference type="InterPro" id="IPR011333">
    <property type="entry name" value="SKP1/BTB/POZ_sf"/>
</dbReference>
<feature type="region of interest" description="Disordered" evidence="1">
    <location>
        <begin position="472"/>
        <end position="499"/>
    </location>
</feature>
<organism evidence="3 4">
    <name type="scientific">Trichonephila inaurata madagascariensis</name>
    <dbReference type="NCBI Taxonomy" id="2747483"/>
    <lineage>
        <taxon>Eukaryota</taxon>
        <taxon>Metazoa</taxon>
        <taxon>Ecdysozoa</taxon>
        <taxon>Arthropoda</taxon>
        <taxon>Chelicerata</taxon>
        <taxon>Arachnida</taxon>
        <taxon>Araneae</taxon>
        <taxon>Araneomorphae</taxon>
        <taxon>Entelegynae</taxon>
        <taxon>Araneoidea</taxon>
        <taxon>Nephilidae</taxon>
        <taxon>Trichonephila</taxon>
        <taxon>Trichonephila inaurata</taxon>
    </lineage>
</organism>
<comment type="caution">
    <text evidence="3">The sequence shown here is derived from an EMBL/GenBank/DDBJ whole genome shotgun (WGS) entry which is preliminary data.</text>
</comment>
<dbReference type="Gene3D" id="3.30.710.10">
    <property type="entry name" value="Potassium Channel Kv1.1, Chain A"/>
    <property type="match status" value="1"/>
</dbReference>
<protein>
    <recommendedName>
        <fullName evidence="2">BTB domain-containing protein</fullName>
    </recommendedName>
</protein>
<gene>
    <name evidence="3" type="primary">AVEN_165906_1</name>
    <name evidence="3" type="ORF">TNIN_468671</name>
</gene>
<dbReference type="EMBL" id="BMAV01024538">
    <property type="protein sequence ID" value="GFS33791.1"/>
    <property type="molecule type" value="Genomic_DNA"/>
</dbReference>